<evidence type="ECO:0000259" key="2">
    <source>
        <dbReference type="Pfam" id="PF20469"/>
    </source>
</evidence>
<keyword evidence="4" id="KW-1185">Reference proteome</keyword>
<dbReference type="Gene3D" id="3.40.50.300">
    <property type="entry name" value="P-loop containing nucleotide triphosphate hydrolases"/>
    <property type="match status" value="2"/>
</dbReference>
<accession>A0A096CP01</accession>
<dbReference type="InterPro" id="IPR034139">
    <property type="entry name" value="TOPRIM_OLD"/>
</dbReference>
<dbReference type="PANTHER" id="PTHR43581:SF4">
    <property type="entry name" value="ATP_GTP PHOSPHATASE"/>
    <property type="match status" value="1"/>
</dbReference>
<dbReference type="eggNOG" id="COG3593">
    <property type="taxonomic scope" value="Bacteria"/>
</dbReference>
<evidence type="ECO:0000259" key="1">
    <source>
        <dbReference type="Pfam" id="PF13175"/>
    </source>
</evidence>
<dbReference type="InterPro" id="IPR027417">
    <property type="entry name" value="P-loop_NTPase"/>
</dbReference>
<gene>
    <name evidence="3" type="ORF">HMPREF0872_05970</name>
</gene>
<protein>
    <submittedName>
        <fullName evidence="3">Uncharacterized protein</fullName>
    </submittedName>
</protein>
<dbReference type="RefSeq" id="WP_038152740.1">
    <property type="nucleotide sequence ID" value="NZ_JRNT01000018.1"/>
</dbReference>
<reference evidence="3 4" key="1">
    <citation type="submission" date="2014-07" db="EMBL/GenBank/DDBJ databases">
        <authorList>
            <person name="McCorrison J."/>
            <person name="Sanka R."/>
            <person name="Torralba M."/>
            <person name="Gillis M."/>
            <person name="Haft D.H."/>
            <person name="Methe B."/>
            <person name="Sutton G."/>
            <person name="Nelson K.E."/>
        </authorList>
    </citation>
    <scope>NUCLEOTIDE SEQUENCE [LARGE SCALE GENOMIC DNA]</scope>
    <source>
        <strain evidence="3 4">DNF00314</strain>
    </source>
</reference>
<feature type="domain" description="Endonuclease GajA/Old nuclease/RecF-like AAA" evidence="1">
    <location>
        <begin position="1"/>
        <end position="253"/>
    </location>
</feature>
<evidence type="ECO:0000313" key="4">
    <source>
        <dbReference type="Proteomes" id="UP000029628"/>
    </source>
</evidence>
<dbReference type="EMBL" id="JRNT01000018">
    <property type="protein sequence ID" value="KGF47049.1"/>
    <property type="molecule type" value="Genomic_DNA"/>
</dbReference>
<name>A0A096CP01_9FIRM</name>
<dbReference type="InterPro" id="IPR041685">
    <property type="entry name" value="AAA_GajA/Old/RecF-like"/>
</dbReference>
<dbReference type="PANTHER" id="PTHR43581">
    <property type="entry name" value="ATP/GTP PHOSPHATASE"/>
    <property type="match status" value="1"/>
</dbReference>
<organism evidence="3 4">
    <name type="scientific">Veillonella montpellierensis DNF00314</name>
    <dbReference type="NCBI Taxonomy" id="1401067"/>
    <lineage>
        <taxon>Bacteria</taxon>
        <taxon>Bacillati</taxon>
        <taxon>Bacillota</taxon>
        <taxon>Negativicutes</taxon>
        <taxon>Veillonellales</taxon>
        <taxon>Veillonellaceae</taxon>
        <taxon>Veillonella</taxon>
    </lineage>
</organism>
<proteinExistence type="predicted"/>
<comment type="caution">
    <text evidence="3">The sequence shown here is derived from an EMBL/GenBank/DDBJ whole genome shotgun (WGS) entry which is preliminary data.</text>
</comment>
<dbReference type="SUPFAM" id="SSF52540">
    <property type="entry name" value="P-loop containing nucleoside triphosphate hydrolases"/>
    <property type="match status" value="1"/>
</dbReference>
<dbReference type="Pfam" id="PF20469">
    <property type="entry name" value="OLD-like_TOPRIM"/>
    <property type="match status" value="1"/>
</dbReference>
<dbReference type="InterPro" id="IPR051396">
    <property type="entry name" value="Bact_Antivir_Def_Nuclease"/>
</dbReference>
<sequence length="516" mass="59376">MKIKQLIIKGFKRFKNFTIRFNDDLTIIVGENEAGKSTILEALDAVLNKRLFNKEDASLVKYFNNEVVQTFFETGKAMDLPKIEIDIDLDLVGEIAGLNFSGVVKREGENQEKCGIHFEFCFDEEFINDVELSKCAENNVIPIEYYRGTWVTYSGKSYRTQMLPLKTIFLDNSRIKNNLYNSYARKIYIDKISENTRREMSGNFNTILVDFRRKYADNLLIQDTRRIGLDHNKTDLNKLVDIYENDISVQDMGKGKENIVKTEIALSGSTFDVICIEEPESHLSHSNTRKLIEFISESVNEQLIMTSHSSMIASRLNIQNVVWVSDIAAYSLKDISKQTAAYFKKIDNLDILKFILSERVILVEGAAEYILLPTIFKKIFGETLDKAGIEVISMGSISYANYREISEQLADKKVAVITDNDGSKDKTNIEKNFAVFSDSKIENWTLEVAFYKLNAEYFDSLYKDTKTEAKYNNKEYPKALAHMLKNKTENALLMVENDEDLKVPKYIEDALRWIKE</sequence>
<feature type="domain" description="OLD protein-like TOPRIM" evidence="2">
    <location>
        <begin position="356"/>
        <end position="421"/>
    </location>
</feature>
<dbReference type="Pfam" id="PF13175">
    <property type="entry name" value="AAA_15"/>
    <property type="match status" value="1"/>
</dbReference>
<dbReference type="CDD" id="cd01026">
    <property type="entry name" value="TOPRIM_OLD"/>
    <property type="match status" value="1"/>
</dbReference>
<evidence type="ECO:0000313" key="3">
    <source>
        <dbReference type="EMBL" id="KGF47049.1"/>
    </source>
</evidence>
<dbReference type="Proteomes" id="UP000029628">
    <property type="component" value="Unassembled WGS sequence"/>
</dbReference>
<dbReference type="AlphaFoldDB" id="A0A096CP01"/>